<keyword evidence="6" id="KW-0547">Nucleotide-binding</keyword>
<evidence type="ECO:0000256" key="7">
    <source>
        <dbReference type="ARBA" id="ARBA00022777"/>
    </source>
</evidence>
<evidence type="ECO:0000256" key="1">
    <source>
        <dbReference type="ARBA" id="ARBA00005490"/>
    </source>
</evidence>
<feature type="domain" description="Phorbol-ester/DAG-type" evidence="11">
    <location>
        <begin position="236"/>
        <end position="285"/>
    </location>
</feature>
<evidence type="ECO:0000256" key="4">
    <source>
        <dbReference type="ARBA" id="ARBA00022679"/>
    </source>
</evidence>
<evidence type="ECO:0000256" key="9">
    <source>
        <dbReference type="ARBA" id="ARBA00022840"/>
    </source>
</evidence>
<dbReference type="Gene3D" id="1.10.510.10">
    <property type="entry name" value="Transferase(Phosphotransferase) domain 1"/>
    <property type="match status" value="1"/>
</dbReference>
<evidence type="ECO:0000256" key="5">
    <source>
        <dbReference type="ARBA" id="ARBA00022723"/>
    </source>
</evidence>
<dbReference type="Gene3D" id="3.30.200.20">
    <property type="entry name" value="Phosphorylase Kinase, domain 1"/>
    <property type="match status" value="1"/>
</dbReference>
<sequence length="674" mass="78965">MQKEAKQKLINDLKKKKTSINNQSLTEKLDKIIFKLENVDPSHYLSTESIMTKTVIKEIIESEENIRKRFNEVHNESFEGELTKLNSYIRTKKYLLGNKLKNEFTGIRTSFEKVSGVLYFKIKAVDFNSFNEVKHLKVFVDRKEQHYINLTECGIIKFSVGLIDSILIEIYLEGEKEGRNIGMVLLPVDMFTKQDRNNRYYLDFNYFNYVDFEINYSSVKDLSRNDIDKGIYIKDLHLFQLKTMNSIIKCNVCHTSLPVFQNSFECSYCNVHAHIDCVDKILFSCKKSATHPVRFNNTNYNIEHQLEESRSYGFWSCYFCGVMIGISSKIWKCKRCNNYFHMGCKEVLFNDCKINYYMKIQMTEARKLTDTIKPSKQYRIQDFTILENLVDEGIDKRILVQCNDDDELYALKMFDKNKLDLTSFLIKTQLKVLEKINSIRSHLLLNMKFYFGDLKNFYIGYEYCKKGTLYNLVKSGYQLNEEQIRNYAIEIITAIRVIHKHKIIHRNINLSHIQIADSGHIKLTSFTLAKQLNVGSLSYTYCGTINNIAPEVFLNGGYNNLVDFWSYGIALYEMFHKVAPFSASNSKKLVRKILHQKPEINKSINSDARDLIERLLDKNPKTRIGNENISEILNHSWFKGVNWDEVLAGNNEINQIDFNSLNLYESEYIKNNKE</sequence>
<keyword evidence="7" id="KW-0418">Kinase</keyword>
<dbReference type="CDD" id="cd00029">
    <property type="entry name" value="C1"/>
    <property type="match status" value="2"/>
</dbReference>
<evidence type="ECO:0000256" key="8">
    <source>
        <dbReference type="ARBA" id="ARBA00022833"/>
    </source>
</evidence>
<evidence type="ECO:0000313" key="13">
    <source>
        <dbReference type="Proteomes" id="UP000192501"/>
    </source>
</evidence>
<evidence type="ECO:0000256" key="6">
    <source>
        <dbReference type="ARBA" id="ARBA00022741"/>
    </source>
</evidence>
<evidence type="ECO:0000259" key="10">
    <source>
        <dbReference type="PROSITE" id="PS50011"/>
    </source>
</evidence>
<dbReference type="PROSITE" id="PS00479">
    <property type="entry name" value="ZF_DAG_PE_1"/>
    <property type="match status" value="2"/>
</dbReference>
<dbReference type="InterPro" id="IPR002219">
    <property type="entry name" value="PKC_DAG/PE"/>
</dbReference>
<dbReference type="GO" id="GO:0004697">
    <property type="term" value="F:diacylglycerol-dependent serine/threonine kinase activity"/>
    <property type="evidence" value="ECO:0007669"/>
    <property type="project" value="UniProtKB-EC"/>
</dbReference>
<keyword evidence="4" id="KW-0808">Transferase</keyword>
<dbReference type="InterPro" id="IPR046349">
    <property type="entry name" value="C1-like_sf"/>
</dbReference>
<dbReference type="VEuPathDB" id="MicrosporidiaDB:A0H76_355"/>
<comment type="similarity">
    <text evidence="1">Belongs to the protein kinase superfamily. AGC Ser/Thr protein kinase family. PKC subfamily.</text>
</comment>
<dbReference type="PROSITE" id="PS50081">
    <property type="entry name" value="ZF_DAG_PE_2"/>
    <property type="match status" value="2"/>
</dbReference>
<keyword evidence="8" id="KW-0862">Zinc</keyword>
<protein>
    <recommendedName>
        <fullName evidence="2">protein kinase C</fullName>
        <ecNumber evidence="2">2.7.11.13</ecNumber>
    </recommendedName>
</protein>
<dbReference type="PANTHER" id="PTHR24351">
    <property type="entry name" value="RIBOSOMAL PROTEIN S6 KINASE"/>
    <property type="match status" value="1"/>
</dbReference>
<proteinExistence type="inferred from homology"/>
<dbReference type="VEuPathDB" id="MicrosporidiaDB:HERIO_1467"/>
<dbReference type="SMART" id="SM00109">
    <property type="entry name" value="C1"/>
    <property type="match status" value="2"/>
</dbReference>
<dbReference type="InterPro" id="IPR000719">
    <property type="entry name" value="Prot_kinase_dom"/>
</dbReference>
<dbReference type="SUPFAM" id="SSF57889">
    <property type="entry name" value="Cysteine-rich domain"/>
    <property type="match status" value="2"/>
</dbReference>
<dbReference type="Proteomes" id="UP000192501">
    <property type="component" value="Unassembled WGS sequence"/>
</dbReference>
<dbReference type="Gene3D" id="3.30.60.20">
    <property type="match status" value="2"/>
</dbReference>
<evidence type="ECO:0000256" key="3">
    <source>
        <dbReference type="ARBA" id="ARBA00022527"/>
    </source>
</evidence>
<keyword evidence="3" id="KW-0723">Serine/threonine-protein kinase</keyword>
<dbReference type="EC" id="2.7.11.13" evidence="2"/>
<gene>
    <name evidence="12" type="primary">KAPA</name>
    <name evidence="12" type="ORF">A0H76_355</name>
</gene>
<dbReference type="GO" id="GO:0046872">
    <property type="term" value="F:metal ion binding"/>
    <property type="evidence" value="ECO:0007669"/>
    <property type="project" value="UniProtKB-KW"/>
</dbReference>
<accession>A0A1X0QL83</accession>
<feature type="domain" description="Protein kinase" evidence="10">
    <location>
        <begin position="383"/>
        <end position="638"/>
    </location>
</feature>
<keyword evidence="9" id="KW-0067">ATP-binding</keyword>
<dbReference type="GO" id="GO:0005524">
    <property type="term" value="F:ATP binding"/>
    <property type="evidence" value="ECO:0007669"/>
    <property type="project" value="UniProtKB-KW"/>
</dbReference>
<dbReference type="SUPFAM" id="SSF56112">
    <property type="entry name" value="Protein kinase-like (PK-like)"/>
    <property type="match status" value="1"/>
</dbReference>
<comment type="caution">
    <text evidence="12">The sequence shown here is derived from an EMBL/GenBank/DDBJ whole genome shotgun (WGS) entry which is preliminary data.</text>
</comment>
<evidence type="ECO:0000259" key="11">
    <source>
        <dbReference type="PROSITE" id="PS50081"/>
    </source>
</evidence>
<evidence type="ECO:0000313" key="12">
    <source>
        <dbReference type="EMBL" id="ORE00519.1"/>
    </source>
</evidence>
<dbReference type="Pfam" id="PF00069">
    <property type="entry name" value="Pkinase"/>
    <property type="match status" value="1"/>
</dbReference>
<reference evidence="12 13" key="1">
    <citation type="journal article" date="2017" name="Environ. Microbiol.">
        <title>Decay of the glycolytic pathway and adaptation to intranuclear parasitism within Enterocytozoonidae microsporidia.</title>
        <authorList>
            <person name="Wiredu Boakye D."/>
            <person name="Jaroenlak P."/>
            <person name="Prachumwat A."/>
            <person name="Williams T.A."/>
            <person name="Bateman K.S."/>
            <person name="Itsathitphaisarn O."/>
            <person name="Sritunyalucksana K."/>
            <person name="Paszkiewicz K.H."/>
            <person name="Moore K.A."/>
            <person name="Stentiford G.D."/>
            <person name="Williams B.A."/>
        </authorList>
    </citation>
    <scope>NUCLEOTIDE SEQUENCE [LARGE SCALE GENOMIC DNA]</scope>
    <source>
        <strain evidence="13">canceri</strain>
    </source>
</reference>
<keyword evidence="5" id="KW-0479">Metal-binding</keyword>
<dbReference type="EMBL" id="LTAI01000013">
    <property type="protein sequence ID" value="ORE00519.1"/>
    <property type="molecule type" value="Genomic_DNA"/>
</dbReference>
<dbReference type="PROSITE" id="PS50011">
    <property type="entry name" value="PROTEIN_KINASE_DOM"/>
    <property type="match status" value="1"/>
</dbReference>
<dbReference type="AlphaFoldDB" id="A0A1X0QL83"/>
<dbReference type="InterPro" id="IPR011009">
    <property type="entry name" value="Kinase-like_dom_sf"/>
</dbReference>
<organism evidence="12 13">
    <name type="scientific">Hepatospora eriocheir</name>
    <dbReference type="NCBI Taxonomy" id="1081669"/>
    <lineage>
        <taxon>Eukaryota</taxon>
        <taxon>Fungi</taxon>
        <taxon>Fungi incertae sedis</taxon>
        <taxon>Microsporidia</taxon>
        <taxon>Hepatosporidae</taxon>
        <taxon>Hepatospora</taxon>
    </lineage>
</organism>
<evidence type="ECO:0000256" key="2">
    <source>
        <dbReference type="ARBA" id="ARBA00012429"/>
    </source>
</evidence>
<name>A0A1X0QL83_9MICR</name>
<feature type="domain" description="Phorbol-ester/DAG-type" evidence="11">
    <location>
        <begin position="303"/>
        <end position="352"/>
    </location>
</feature>